<dbReference type="InterPro" id="IPR003594">
    <property type="entry name" value="HATPase_dom"/>
</dbReference>
<dbReference type="Pfam" id="PF13426">
    <property type="entry name" value="PAS_9"/>
    <property type="match status" value="1"/>
</dbReference>
<dbReference type="InterPro" id="IPR000014">
    <property type="entry name" value="PAS"/>
</dbReference>
<dbReference type="InterPro" id="IPR004358">
    <property type="entry name" value="Sig_transdc_His_kin-like_C"/>
</dbReference>
<dbReference type="InterPro" id="IPR013655">
    <property type="entry name" value="PAS_fold_3"/>
</dbReference>
<evidence type="ECO:0000256" key="5">
    <source>
        <dbReference type="ARBA" id="ARBA00023012"/>
    </source>
</evidence>
<gene>
    <name evidence="10" type="ORF">NDI37_18840</name>
</gene>
<dbReference type="NCBIfam" id="TIGR00229">
    <property type="entry name" value="sensory_box"/>
    <property type="match status" value="2"/>
</dbReference>
<dbReference type="CDD" id="cd00082">
    <property type="entry name" value="HisKA"/>
    <property type="match status" value="1"/>
</dbReference>
<dbReference type="EMBL" id="JAMPKK010000045">
    <property type="protein sequence ID" value="MEP0866517.1"/>
    <property type="molecule type" value="Genomic_DNA"/>
</dbReference>
<feature type="domain" description="PAC" evidence="9">
    <location>
        <begin position="211"/>
        <end position="265"/>
    </location>
</feature>
<dbReference type="Gene3D" id="1.10.287.130">
    <property type="match status" value="1"/>
</dbReference>
<dbReference type="PANTHER" id="PTHR43065">
    <property type="entry name" value="SENSOR HISTIDINE KINASE"/>
    <property type="match status" value="1"/>
</dbReference>
<dbReference type="PANTHER" id="PTHR43065:SF50">
    <property type="entry name" value="HISTIDINE KINASE"/>
    <property type="match status" value="1"/>
</dbReference>
<dbReference type="Pfam" id="PF08447">
    <property type="entry name" value="PAS_3"/>
    <property type="match status" value="1"/>
</dbReference>
<dbReference type="InterPro" id="IPR036890">
    <property type="entry name" value="HATPase_C_sf"/>
</dbReference>
<dbReference type="InterPro" id="IPR036097">
    <property type="entry name" value="HisK_dim/P_sf"/>
</dbReference>
<accession>A0ABV0JSZ8</accession>
<feature type="domain" description="PAS" evidence="8">
    <location>
        <begin position="138"/>
        <end position="211"/>
    </location>
</feature>
<keyword evidence="4" id="KW-0808">Transferase</keyword>
<dbReference type="PROSITE" id="PS50112">
    <property type="entry name" value="PAS"/>
    <property type="match status" value="2"/>
</dbReference>
<dbReference type="SUPFAM" id="SSF47384">
    <property type="entry name" value="Homodimeric domain of signal transducing histidine kinase"/>
    <property type="match status" value="1"/>
</dbReference>
<keyword evidence="4" id="KW-0418">Kinase</keyword>
<organism evidence="10 11">
    <name type="scientific">Funiculus sociatus GB2-A5</name>
    <dbReference type="NCBI Taxonomy" id="2933946"/>
    <lineage>
        <taxon>Bacteria</taxon>
        <taxon>Bacillati</taxon>
        <taxon>Cyanobacteriota</taxon>
        <taxon>Cyanophyceae</taxon>
        <taxon>Coleofasciculales</taxon>
        <taxon>Coleofasciculaceae</taxon>
        <taxon>Funiculus</taxon>
    </lineage>
</organism>
<dbReference type="SUPFAM" id="SSF55785">
    <property type="entry name" value="PYP-like sensor domain (PAS domain)"/>
    <property type="match status" value="2"/>
</dbReference>
<sequence>MTMQAAKPRISDSRGLEFKKNRFFTLSLDMFFVAGFDGYFKQLNPMCEKTLGFTTDQLSAKQWIEFIHPKDRQATIAQLQEISSSTETISFENRFRCKDGSYKWLLWNAAVCHEEQLIYATARDITERKQSDEALRESEERFRLLVKNVKDYAIYMLDTSGKIISWNKGAEGINGYQASEIIGQHFSSFFPSEDIQKGKPEQVLKKAAIEGRVECETLRLRKDGSQFWANVVVTALRGEDGWLRGFATVTRDITERKLAQVALEKANDDLERRVEERTTELKAANELLLKEVVERKAAEEARGQSEAQLREKAAKLKQALSELKQTQAQLIHSAKMSSLGQLVAGVAHEINNPVSFIHGNLEYASHYIESLMELLQLYGKHYPKPAAEIEDFLEEFDLDFVMADMPKLLSSMKLGADRIRQIVLSLRSFSRHDQAEKKSVNIHEGIDSTLKLMQDRLKATPGQKAIAIIKEYGDLPPIDCYAGQLNQVLMNILSNAIDALELGNRESGIGNGQDSSHPTPEIRICTEVVDSDHVLIRIIDNGCGMTEEVRRKLFDPFFTTKSVGAGTGLGLSISYQIVVEKHGGQLTCVSEPGKGAEFLIKIPIHQYRSQPILSRCA</sequence>
<keyword evidence="11" id="KW-1185">Reference proteome</keyword>
<feature type="domain" description="PAC" evidence="9">
    <location>
        <begin position="89"/>
        <end position="137"/>
    </location>
</feature>
<dbReference type="Gene3D" id="3.30.450.20">
    <property type="entry name" value="PAS domain"/>
    <property type="match status" value="2"/>
</dbReference>
<evidence type="ECO:0000259" key="7">
    <source>
        <dbReference type="PROSITE" id="PS50109"/>
    </source>
</evidence>
<protein>
    <recommendedName>
        <fullName evidence="2">histidine kinase</fullName>
        <ecNumber evidence="2">2.7.13.3</ecNumber>
    </recommendedName>
</protein>
<evidence type="ECO:0000259" key="9">
    <source>
        <dbReference type="PROSITE" id="PS50113"/>
    </source>
</evidence>
<evidence type="ECO:0000256" key="6">
    <source>
        <dbReference type="SAM" id="Coils"/>
    </source>
</evidence>
<evidence type="ECO:0000259" key="8">
    <source>
        <dbReference type="PROSITE" id="PS50112"/>
    </source>
</evidence>
<dbReference type="InterPro" id="IPR005467">
    <property type="entry name" value="His_kinase_dom"/>
</dbReference>
<evidence type="ECO:0000256" key="4">
    <source>
        <dbReference type="ARBA" id="ARBA00022777"/>
    </source>
</evidence>
<evidence type="ECO:0000256" key="3">
    <source>
        <dbReference type="ARBA" id="ARBA00022553"/>
    </source>
</evidence>
<evidence type="ECO:0000256" key="1">
    <source>
        <dbReference type="ARBA" id="ARBA00000085"/>
    </source>
</evidence>
<feature type="coiled-coil region" evidence="6">
    <location>
        <begin position="260"/>
        <end position="329"/>
    </location>
</feature>
<dbReference type="EC" id="2.7.13.3" evidence="2"/>
<evidence type="ECO:0000313" key="10">
    <source>
        <dbReference type="EMBL" id="MEP0866517.1"/>
    </source>
</evidence>
<reference evidence="10 11" key="1">
    <citation type="submission" date="2022-04" db="EMBL/GenBank/DDBJ databases">
        <title>Positive selection, recombination, and allopatry shape intraspecific diversity of widespread and dominant cyanobacteria.</title>
        <authorList>
            <person name="Wei J."/>
            <person name="Shu W."/>
            <person name="Hu C."/>
        </authorList>
    </citation>
    <scope>NUCLEOTIDE SEQUENCE [LARGE SCALE GENOMIC DNA]</scope>
    <source>
        <strain evidence="10 11">GB2-A5</strain>
    </source>
</reference>
<dbReference type="RefSeq" id="WP_190422329.1">
    <property type="nucleotide sequence ID" value="NZ_JAMPKK010000045.1"/>
</dbReference>
<comment type="catalytic activity">
    <reaction evidence="1">
        <text>ATP + protein L-histidine = ADP + protein N-phospho-L-histidine.</text>
        <dbReference type="EC" id="2.7.13.3"/>
    </reaction>
</comment>
<evidence type="ECO:0000256" key="2">
    <source>
        <dbReference type="ARBA" id="ARBA00012438"/>
    </source>
</evidence>
<dbReference type="InterPro" id="IPR035965">
    <property type="entry name" value="PAS-like_dom_sf"/>
</dbReference>
<dbReference type="InterPro" id="IPR003661">
    <property type="entry name" value="HisK_dim/P_dom"/>
</dbReference>
<keyword evidence="3" id="KW-0597">Phosphoprotein</keyword>
<dbReference type="SMART" id="SM00387">
    <property type="entry name" value="HATPase_c"/>
    <property type="match status" value="1"/>
</dbReference>
<proteinExistence type="predicted"/>
<keyword evidence="6" id="KW-0175">Coiled coil</keyword>
<keyword evidence="5" id="KW-0902">Two-component regulatory system</keyword>
<dbReference type="SUPFAM" id="SSF55874">
    <property type="entry name" value="ATPase domain of HSP90 chaperone/DNA topoisomerase II/histidine kinase"/>
    <property type="match status" value="1"/>
</dbReference>
<dbReference type="PROSITE" id="PS50109">
    <property type="entry name" value="HIS_KIN"/>
    <property type="match status" value="1"/>
</dbReference>
<dbReference type="SMART" id="SM00091">
    <property type="entry name" value="PAS"/>
    <property type="match status" value="2"/>
</dbReference>
<dbReference type="InterPro" id="IPR000700">
    <property type="entry name" value="PAS-assoc_C"/>
</dbReference>
<dbReference type="PROSITE" id="PS50113">
    <property type="entry name" value="PAC"/>
    <property type="match status" value="2"/>
</dbReference>
<name>A0ABV0JSZ8_9CYAN</name>
<feature type="domain" description="Histidine kinase" evidence="7">
    <location>
        <begin position="345"/>
        <end position="606"/>
    </location>
</feature>
<feature type="domain" description="PAS" evidence="8">
    <location>
        <begin position="31"/>
        <end position="86"/>
    </location>
</feature>
<evidence type="ECO:0000313" key="11">
    <source>
        <dbReference type="Proteomes" id="UP001442494"/>
    </source>
</evidence>
<dbReference type="Pfam" id="PF02518">
    <property type="entry name" value="HATPase_c"/>
    <property type="match status" value="1"/>
</dbReference>
<dbReference type="PRINTS" id="PR00344">
    <property type="entry name" value="BCTRLSENSOR"/>
</dbReference>
<dbReference type="SMART" id="SM00086">
    <property type="entry name" value="PAC"/>
    <property type="match status" value="2"/>
</dbReference>
<comment type="caution">
    <text evidence="10">The sequence shown here is derived from an EMBL/GenBank/DDBJ whole genome shotgun (WGS) entry which is preliminary data.</text>
</comment>
<dbReference type="InterPro" id="IPR001610">
    <property type="entry name" value="PAC"/>
</dbReference>
<dbReference type="CDD" id="cd00130">
    <property type="entry name" value="PAS"/>
    <property type="match status" value="2"/>
</dbReference>
<dbReference type="Gene3D" id="3.30.565.10">
    <property type="entry name" value="Histidine kinase-like ATPase, C-terminal domain"/>
    <property type="match status" value="1"/>
</dbReference>
<dbReference type="Proteomes" id="UP001442494">
    <property type="component" value="Unassembled WGS sequence"/>
</dbReference>